<dbReference type="Proteomes" id="UP000001812">
    <property type="component" value="Chromosome I"/>
</dbReference>
<gene>
    <name evidence="2" type="ORF">BURPS1710A_3466</name>
</gene>
<accession>A0A0E1W9W2</accession>
<evidence type="ECO:0000256" key="1">
    <source>
        <dbReference type="SAM" id="MobiDB-lite"/>
    </source>
</evidence>
<protein>
    <submittedName>
        <fullName evidence="2">Uncharacterized protein</fullName>
    </submittedName>
</protein>
<dbReference type="HOGENOM" id="CLU_2092186_0_0_4"/>
<organism evidence="2">
    <name type="scientific">Burkholderia pseudomallei 1710a</name>
    <dbReference type="NCBI Taxonomy" id="320371"/>
    <lineage>
        <taxon>Bacteria</taxon>
        <taxon>Pseudomonadati</taxon>
        <taxon>Pseudomonadota</taxon>
        <taxon>Betaproteobacteria</taxon>
        <taxon>Burkholderiales</taxon>
        <taxon>Burkholderiaceae</taxon>
        <taxon>Burkholderia</taxon>
        <taxon>pseudomallei group</taxon>
    </lineage>
</organism>
<dbReference type="EMBL" id="CM000832">
    <property type="protein sequence ID" value="EET09141.1"/>
    <property type="molecule type" value="Genomic_DNA"/>
</dbReference>
<sequence length="124" mass="13417">MLQVGEPGLHPAFLLIANQAVTAGRAAAAARLARDAGAAASEAWARDEPARCAAPLAALRTKWGRDMRMVGVVMANPWDIADQARVTQGREPPRARRSPSGNEDSTAKKRRYGLAMMRAIRRRS</sequence>
<reference evidence="2" key="1">
    <citation type="submission" date="2009-05" db="EMBL/GenBank/DDBJ databases">
        <authorList>
            <person name="Harkins D.M."/>
            <person name="DeShazer D."/>
            <person name="Woods D.E."/>
            <person name="Brinkac L.M."/>
            <person name="Brown K.A."/>
            <person name="Hung G.C."/>
            <person name="Tuanyok A."/>
            <person name="Zhang B."/>
            <person name="Nierman W.C."/>
        </authorList>
    </citation>
    <scope>NUCLEOTIDE SEQUENCE [LARGE SCALE GENOMIC DNA]</scope>
    <source>
        <strain evidence="2">1710a</strain>
    </source>
</reference>
<dbReference type="AlphaFoldDB" id="A0A0E1W9W2"/>
<name>A0A0E1W9W2_BURPE</name>
<feature type="region of interest" description="Disordered" evidence="1">
    <location>
        <begin position="81"/>
        <end position="113"/>
    </location>
</feature>
<evidence type="ECO:0000313" key="2">
    <source>
        <dbReference type="EMBL" id="EET09141.1"/>
    </source>
</evidence>
<proteinExistence type="predicted"/>